<dbReference type="InterPro" id="IPR041664">
    <property type="entry name" value="AAA_16"/>
</dbReference>
<dbReference type="PROSITE" id="PS50043">
    <property type="entry name" value="HTH_LUXR_2"/>
    <property type="match status" value="1"/>
</dbReference>
<dbReference type="Proteomes" id="UP000634229">
    <property type="component" value="Unassembled WGS sequence"/>
</dbReference>
<dbReference type="Gene3D" id="1.10.10.10">
    <property type="entry name" value="Winged helix-like DNA-binding domain superfamily/Winged helix DNA-binding domain"/>
    <property type="match status" value="1"/>
</dbReference>
<dbReference type="PANTHER" id="PTHR16305">
    <property type="entry name" value="TESTICULAR SOLUBLE ADENYLYL CYCLASE"/>
    <property type="match status" value="1"/>
</dbReference>
<dbReference type="SUPFAM" id="SSF52540">
    <property type="entry name" value="P-loop containing nucleoside triphosphate hydrolases"/>
    <property type="match status" value="1"/>
</dbReference>
<dbReference type="InterPro" id="IPR000792">
    <property type="entry name" value="Tscrpt_reg_LuxR_C"/>
</dbReference>
<feature type="domain" description="HTH luxR-type" evidence="3">
    <location>
        <begin position="864"/>
        <end position="929"/>
    </location>
</feature>
<sequence length="933" mass="99134">MSINHTHDGLYGRDTELAVIDRVLDGVTAGRGGLLLLHGEPGSGKSALLEHAQRRATGLGTALLEVRGAEEESDCAFAGLHQLLRPLLPRLPAPPAEQAEALASALRLTGAPPADPALVSMAALSLLTSAAAEGGAVGPRGLVCLLDDVQWVDRPTLRTLLFAARRLRSDGVALLLAQRDPGPETLEDPVLPRLALPGLDENAATALLTAVAGVRPAAAVARELTHRTGGNTLSLTELGTLLTARQIQGEETLPVPLPLGPRTRRAFLGPERALPEPVRLALLVAAAEESGDLATVAAALSRLGLEPSCLEAAEETGLITVVGRHIAFAGPALRTAVHSGANLARRRRCHLALAEVVRPHERDGRWAGHRAAAALGPDEEVAGELQRAAAYARSRAQYATAADLLDRAARLTPDPARRTERLLDAARTAWQAGQAGRTEHLVRDALAIADRPVVIGRLLQLRGAVRMRGGVLTDAYRALRAAAKALAADVPDEAAHCLIQAAEAASHAGDPGRFRELSAAAERLAGGTPMTDGTRLLLTGIDRVVAQDIERGAELITAGVDAAQRSGDPLLVGWAGVGSLYLGEAATAFALFGQVAEAARASGHVGVLPSNLEFTAQLEMFSGRMANAEALTDEGLRLARESGQENLAAIHLARRAFMCALRGDERQCREAADEALGTALRRRIGLAVATARHALACLALMRGAYPEALRLLEQVAVAEPGSGHPIMAFFSLPDRIEAAVRSGERQAAEEALESLERWQARSARSEARALLARSRALLAPDDTTAIAHFEEAVSLHSGSVPIEKARTELYFGETLRRARRRRDARAHLRSAAATFDRIGAAPWAERARQELRATGESARAGASTRGTGERLTPQEIRIARLAAEGSTNKEIAAQLFLSPRTVEYHLYKIFPRLGITSRTDLARLYFEDPLLFD</sequence>
<dbReference type="InterPro" id="IPR011990">
    <property type="entry name" value="TPR-like_helical_dom_sf"/>
</dbReference>
<organism evidence="4 5">
    <name type="scientific">Streptomyces coffeae</name>
    <dbReference type="NCBI Taxonomy" id="621382"/>
    <lineage>
        <taxon>Bacteria</taxon>
        <taxon>Bacillati</taxon>
        <taxon>Actinomycetota</taxon>
        <taxon>Actinomycetes</taxon>
        <taxon>Kitasatosporales</taxon>
        <taxon>Streptomycetaceae</taxon>
        <taxon>Streptomyces</taxon>
    </lineage>
</organism>
<dbReference type="SUPFAM" id="SSF48452">
    <property type="entry name" value="TPR-like"/>
    <property type="match status" value="2"/>
</dbReference>
<protein>
    <submittedName>
        <fullName evidence="4">AAA family ATPase</fullName>
    </submittedName>
</protein>
<keyword evidence="1" id="KW-0547">Nucleotide-binding</keyword>
<dbReference type="PANTHER" id="PTHR16305:SF35">
    <property type="entry name" value="TRANSCRIPTIONAL ACTIVATOR DOMAIN"/>
    <property type="match status" value="1"/>
</dbReference>
<dbReference type="SUPFAM" id="SSF46894">
    <property type="entry name" value="C-terminal effector domain of the bipartite response regulators"/>
    <property type="match status" value="1"/>
</dbReference>
<evidence type="ECO:0000256" key="2">
    <source>
        <dbReference type="ARBA" id="ARBA00022840"/>
    </source>
</evidence>
<dbReference type="InterPro" id="IPR016032">
    <property type="entry name" value="Sig_transdc_resp-reg_C-effctor"/>
</dbReference>
<dbReference type="InterPro" id="IPR027417">
    <property type="entry name" value="P-loop_NTPase"/>
</dbReference>
<dbReference type="Pfam" id="PF00196">
    <property type="entry name" value="GerE"/>
    <property type="match status" value="1"/>
</dbReference>
<evidence type="ECO:0000313" key="4">
    <source>
        <dbReference type="EMBL" id="MBL1097486.1"/>
    </source>
</evidence>
<dbReference type="RefSeq" id="WP_201874806.1">
    <property type="nucleotide sequence ID" value="NZ_JAERRF010000006.1"/>
</dbReference>
<dbReference type="InterPro" id="IPR036388">
    <property type="entry name" value="WH-like_DNA-bd_sf"/>
</dbReference>
<dbReference type="Pfam" id="PF13191">
    <property type="entry name" value="AAA_16"/>
    <property type="match status" value="1"/>
</dbReference>
<keyword evidence="2" id="KW-0067">ATP-binding</keyword>
<dbReference type="PRINTS" id="PR00038">
    <property type="entry name" value="HTHLUXR"/>
</dbReference>
<dbReference type="CDD" id="cd06170">
    <property type="entry name" value="LuxR_C_like"/>
    <property type="match status" value="1"/>
</dbReference>
<evidence type="ECO:0000313" key="5">
    <source>
        <dbReference type="Proteomes" id="UP000634229"/>
    </source>
</evidence>
<dbReference type="EMBL" id="JAERRF010000006">
    <property type="protein sequence ID" value="MBL1097486.1"/>
    <property type="molecule type" value="Genomic_DNA"/>
</dbReference>
<reference evidence="4 5" key="1">
    <citation type="submission" date="2021-01" db="EMBL/GenBank/DDBJ databases">
        <title>WGS of actinomycetes isolated from Thailand.</title>
        <authorList>
            <person name="Thawai C."/>
        </authorList>
    </citation>
    <scope>NUCLEOTIDE SEQUENCE [LARGE SCALE GENOMIC DNA]</scope>
    <source>
        <strain evidence="4 5">CA1R205</strain>
    </source>
</reference>
<proteinExistence type="predicted"/>
<keyword evidence="5" id="KW-1185">Reference proteome</keyword>
<dbReference type="Gene3D" id="1.25.40.10">
    <property type="entry name" value="Tetratricopeptide repeat domain"/>
    <property type="match status" value="1"/>
</dbReference>
<name>A0ABS1NBN1_9ACTN</name>
<evidence type="ECO:0000259" key="3">
    <source>
        <dbReference type="PROSITE" id="PS50043"/>
    </source>
</evidence>
<comment type="caution">
    <text evidence="4">The sequence shown here is derived from an EMBL/GenBank/DDBJ whole genome shotgun (WGS) entry which is preliminary data.</text>
</comment>
<evidence type="ECO:0000256" key="1">
    <source>
        <dbReference type="ARBA" id="ARBA00022741"/>
    </source>
</evidence>
<gene>
    <name evidence="4" type="ORF">JK363_12505</name>
</gene>
<accession>A0ABS1NBN1</accession>
<dbReference type="SMART" id="SM00421">
    <property type="entry name" value="HTH_LUXR"/>
    <property type="match status" value="1"/>
</dbReference>